<dbReference type="GO" id="GO:0016705">
    <property type="term" value="F:oxidoreductase activity, acting on paired donors, with incorporation or reduction of molecular oxygen"/>
    <property type="evidence" value="ECO:0007669"/>
    <property type="project" value="InterPro"/>
</dbReference>
<evidence type="ECO:0000256" key="3">
    <source>
        <dbReference type="ARBA" id="ARBA00022617"/>
    </source>
</evidence>
<keyword evidence="6 8" id="KW-0408">Iron</keyword>
<keyword evidence="9" id="KW-1133">Transmembrane helix</keyword>
<dbReference type="PANTHER" id="PTHR24305:SF157">
    <property type="entry name" value="N-ACETYLTRYPTOPHAN 6-HYDROXYLASE IVOC-RELATED"/>
    <property type="match status" value="1"/>
</dbReference>
<gene>
    <name evidence="10" type="ORF">BGW36DRAFT_396680</name>
</gene>
<dbReference type="Proteomes" id="UP001201262">
    <property type="component" value="Unassembled WGS sequence"/>
</dbReference>
<keyword evidence="7" id="KW-0503">Monooxygenase</keyword>
<dbReference type="AlphaFoldDB" id="A0AAD4PX94"/>
<keyword evidence="5" id="KW-0560">Oxidoreductase</keyword>
<comment type="cofactor">
    <cofactor evidence="1 8">
        <name>heme</name>
        <dbReference type="ChEBI" id="CHEBI:30413"/>
    </cofactor>
</comment>
<dbReference type="GO" id="GO:0005506">
    <property type="term" value="F:iron ion binding"/>
    <property type="evidence" value="ECO:0007669"/>
    <property type="project" value="InterPro"/>
</dbReference>
<evidence type="ECO:0000256" key="4">
    <source>
        <dbReference type="ARBA" id="ARBA00022723"/>
    </source>
</evidence>
<reference evidence="10" key="1">
    <citation type="submission" date="2021-12" db="EMBL/GenBank/DDBJ databases">
        <title>Convergent genome expansion in fungi linked to evolution of root-endophyte symbiosis.</title>
        <authorList>
            <consortium name="DOE Joint Genome Institute"/>
            <person name="Ke Y.-H."/>
            <person name="Bonito G."/>
            <person name="Liao H.-L."/>
            <person name="Looney B."/>
            <person name="Rojas-Flechas A."/>
            <person name="Nash J."/>
            <person name="Hameed K."/>
            <person name="Schadt C."/>
            <person name="Martin F."/>
            <person name="Crous P.W."/>
            <person name="Miettinen O."/>
            <person name="Magnuson J.K."/>
            <person name="Labbe J."/>
            <person name="Jacobson D."/>
            <person name="Doktycz M.J."/>
            <person name="Veneault-Fourrey C."/>
            <person name="Kuo A."/>
            <person name="Mondo S."/>
            <person name="Calhoun S."/>
            <person name="Riley R."/>
            <person name="Ohm R."/>
            <person name="LaButti K."/>
            <person name="Andreopoulos B."/>
            <person name="Pangilinan J."/>
            <person name="Nolan M."/>
            <person name="Tritt A."/>
            <person name="Clum A."/>
            <person name="Lipzen A."/>
            <person name="Daum C."/>
            <person name="Barry K."/>
            <person name="Grigoriev I.V."/>
            <person name="Vilgalys R."/>
        </authorList>
    </citation>
    <scope>NUCLEOTIDE SEQUENCE</scope>
    <source>
        <strain evidence="10">PMI_201</strain>
    </source>
</reference>
<comment type="similarity">
    <text evidence="2">Belongs to the cytochrome P450 family.</text>
</comment>
<dbReference type="Gene3D" id="1.10.630.10">
    <property type="entry name" value="Cytochrome P450"/>
    <property type="match status" value="1"/>
</dbReference>
<feature type="transmembrane region" description="Helical" evidence="9">
    <location>
        <begin position="6"/>
        <end position="28"/>
    </location>
</feature>
<dbReference type="EMBL" id="JAJTJA010000005">
    <property type="protein sequence ID" value="KAH8699087.1"/>
    <property type="molecule type" value="Genomic_DNA"/>
</dbReference>
<keyword evidence="4 8" id="KW-0479">Metal-binding</keyword>
<keyword evidence="9" id="KW-0812">Transmembrane</keyword>
<dbReference type="PANTHER" id="PTHR24305">
    <property type="entry name" value="CYTOCHROME P450"/>
    <property type="match status" value="1"/>
</dbReference>
<dbReference type="Pfam" id="PF00067">
    <property type="entry name" value="p450"/>
    <property type="match status" value="2"/>
</dbReference>
<evidence type="ECO:0000256" key="7">
    <source>
        <dbReference type="ARBA" id="ARBA00023033"/>
    </source>
</evidence>
<evidence type="ECO:0000313" key="10">
    <source>
        <dbReference type="EMBL" id="KAH8699087.1"/>
    </source>
</evidence>
<dbReference type="InterPro" id="IPR001128">
    <property type="entry name" value="Cyt_P450"/>
</dbReference>
<dbReference type="InterPro" id="IPR002401">
    <property type="entry name" value="Cyt_P450_E_grp-I"/>
</dbReference>
<evidence type="ECO:0000256" key="1">
    <source>
        <dbReference type="ARBA" id="ARBA00001971"/>
    </source>
</evidence>
<dbReference type="GeneID" id="70248489"/>
<dbReference type="CDD" id="cd11062">
    <property type="entry name" value="CYP58-like"/>
    <property type="match status" value="1"/>
</dbReference>
<comment type="caution">
    <text evidence="10">The sequence shown here is derived from an EMBL/GenBank/DDBJ whole genome shotgun (WGS) entry which is preliminary data.</text>
</comment>
<evidence type="ECO:0000256" key="9">
    <source>
        <dbReference type="SAM" id="Phobius"/>
    </source>
</evidence>
<keyword evidence="11" id="KW-1185">Reference proteome</keyword>
<evidence type="ECO:0000256" key="6">
    <source>
        <dbReference type="ARBA" id="ARBA00023004"/>
    </source>
</evidence>
<dbReference type="PRINTS" id="PR00463">
    <property type="entry name" value="EP450I"/>
</dbReference>
<dbReference type="GO" id="GO:0020037">
    <property type="term" value="F:heme binding"/>
    <property type="evidence" value="ECO:0007669"/>
    <property type="project" value="InterPro"/>
</dbReference>
<evidence type="ECO:0000256" key="5">
    <source>
        <dbReference type="ARBA" id="ARBA00023002"/>
    </source>
</evidence>
<dbReference type="InterPro" id="IPR050121">
    <property type="entry name" value="Cytochrome_P450_monoxygenase"/>
</dbReference>
<sequence>MAEYLVALGLIPIPATIVLAYILCLVVYRLHFSPLAHFPGSKLAAVTTWYEIYYDVILGGRFMWEIERMHQKYGPIVRINPFEIHVKDVRFYNTLYTGTTKKRNKYPWFIRAGAPGSSFSTAEYDHHRIRRGIISPYLSKRSVRSYEPIIQQKINRLCEHMLDTMRSGTEIELHISFLSFAVDVMSHLSFGPSRCFNLLESSSLSNNIRWRKGIKALFARLIPLRHLAFLVLLFRTLPLWLCALVDPSCADIDFVEKSRSVEESGIFSEILRSETLPSSERALDRVSDDAKFFIIAGTDAPSLAMAVIMFHILRDFEVLQKLVEELKTALPDPAKDPSLSRLEELPYLSAVIKEGFRISSVVTTRLPRIAPGEVLEYQGWRIPAGTPVSMSTYFIHNDPDIFPEPNSFKPERWICYSPDSNLDQYPTSFSKGGQSCLGPSMAYSWCYLAFATILRRFELELFDTTEENIKTIRDSFNAQPKKGFDRIKVKVPRQRK</sequence>
<evidence type="ECO:0000313" key="11">
    <source>
        <dbReference type="Proteomes" id="UP001201262"/>
    </source>
</evidence>
<proteinExistence type="inferred from homology"/>
<evidence type="ECO:0000256" key="2">
    <source>
        <dbReference type="ARBA" id="ARBA00010617"/>
    </source>
</evidence>
<dbReference type="RefSeq" id="XP_046073551.1">
    <property type="nucleotide sequence ID" value="XM_046218202.1"/>
</dbReference>
<organism evidence="10 11">
    <name type="scientific">Talaromyces proteolyticus</name>
    <dbReference type="NCBI Taxonomy" id="1131652"/>
    <lineage>
        <taxon>Eukaryota</taxon>
        <taxon>Fungi</taxon>
        <taxon>Dikarya</taxon>
        <taxon>Ascomycota</taxon>
        <taxon>Pezizomycotina</taxon>
        <taxon>Eurotiomycetes</taxon>
        <taxon>Eurotiomycetidae</taxon>
        <taxon>Eurotiales</taxon>
        <taxon>Trichocomaceae</taxon>
        <taxon>Talaromyces</taxon>
        <taxon>Talaromyces sect. Bacilispori</taxon>
    </lineage>
</organism>
<name>A0AAD4PX94_9EURO</name>
<keyword evidence="9" id="KW-0472">Membrane</keyword>
<feature type="binding site" description="axial binding residue" evidence="8">
    <location>
        <position position="436"/>
    </location>
    <ligand>
        <name>heme</name>
        <dbReference type="ChEBI" id="CHEBI:30413"/>
    </ligand>
    <ligandPart>
        <name>Fe</name>
        <dbReference type="ChEBI" id="CHEBI:18248"/>
    </ligandPart>
</feature>
<dbReference type="InterPro" id="IPR036396">
    <property type="entry name" value="Cyt_P450_sf"/>
</dbReference>
<protein>
    <submittedName>
        <fullName evidence="10">Benzoate 4-monooxygenase cytochrome P450</fullName>
    </submittedName>
</protein>
<accession>A0AAD4PX94</accession>
<dbReference type="GO" id="GO:0004497">
    <property type="term" value="F:monooxygenase activity"/>
    <property type="evidence" value="ECO:0007669"/>
    <property type="project" value="UniProtKB-KW"/>
</dbReference>
<dbReference type="SUPFAM" id="SSF48264">
    <property type="entry name" value="Cytochrome P450"/>
    <property type="match status" value="1"/>
</dbReference>
<evidence type="ECO:0000256" key="8">
    <source>
        <dbReference type="PIRSR" id="PIRSR602401-1"/>
    </source>
</evidence>
<keyword evidence="3 8" id="KW-0349">Heme</keyword>